<dbReference type="OrthoDB" id="10261083at2759"/>
<dbReference type="InterPro" id="IPR007714">
    <property type="entry name" value="CFA20_dom"/>
</dbReference>
<name>A0A1R2CHE8_9CILI</name>
<comment type="caution">
    <text evidence="2">The sequence shown here is derived from an EMBL/GenBank/DDBJ whole genome shotgun (WGS) entry which is preliminary data.</text>
</comment>
<evidence type="ECO:0000313" key="2">
    <source>
        <dbReference type="EMBL" id="OMJ88474.1"/>
    </source>
</evidence>
<dbReference type="Proteomes" id="UP000187209">
    <property type="component" value="Unassembled WGS sequence"/>
</dbReference>
<dbReference type="InterPro" id="IPR040441">
    <property type="entry name" value="CFA20/CFAP20DC"/>
</dbReference>
<keyword evidence="3" id="KW-1185">Reference proteome</keyword>
<reference evidence="2 3" key="1">
    <citation type="submission" date="2016-11" db="EMBL/GenBank/DDBJ databases">
        <title>The macronuclear genome of Stentor coeruleus: a giant cell with tiny introns.</title>
        <authorList>
            <person name="Slabodnick M."/>
            <person name="Ruby J.G."/>
            <person name="Reiff S.B."/>
            <person name="Swart E.C."/>
            <person name="Gosai S."/>
            <person name="Prabakaran S."/>
            <person name="Witkowska E."/>
            <person name="Larue G.E."/>
            <person name="Fisher S."/>
            <person name="Freeman R.M."/>
            <person name="Gunawardena J."/>
            <person name="Chu W."/>
            <person name="Stover N.A."/>
            <person name="Gregory B.D."/>
            <person name="Nowacki M."/>
            <person name="Derisi J."/>
            <person name="Roy S.W."/>
            <person name="Marshall W.F."/>
            <person name="Sood P."/>
        </authorList>
    </citation>
    <scope>NUCLEOTIDE SEQUENCE [LARGE SCALE GENOMIC DNA]</scope>
    <source>
        <strain evidence="2">WM001</strain>
    </source>
</reference>
<gene>
    <name evidence="2" type="ORF">SteCoe_9603</name>
</gene>
<dbReference type="Pfam" id="PF05018">
    <property type="entry name" value="CFA20_dom"/>
    <property type="match status" value="1"/>
</dbReference>
<organism evidence="2 3">
    <name type="scientific">Stentor coeruleus</name>
    <dbReference type="NCBI Taxonomy" id="5963"/>
    <lineage>
        <taxon>Eukaryota</taxon>
        <taxon>Sar</taxon>
        <taxon>Alveolata</taxon>
        <taxon>Ciliophora</taxon>
        <taxon>Postciliodesmatophora</taxon>
        <taxon>Heterotrichea</taxon>
        <taxon>Heterotrichida</taxon>
        <taxon>Stentoridae</taxon>
        <taxon>Stentor</taxon>
    </lineage>
</organism>
<dbReference type="AlphaFoldDB" id="A0A1R2CHE8"/>
<feature type="domain" description="CFA20" evidence="1">
    <location>
        <begin position="5"/>
        <end position="175"/>
    </location>
</feature>
<accession>A0A1R2CHE8</accession>
<sequence length="298" mass="33958">MIRKENFIEILNPSNFHQLTLASLTGQIAKLNDKYSQSEVFSLSKNGKISIPRTNRQQLDLDSPYITFQVFIPQSKTFNIEIGLLDSSVTKRRLLFTHCRGINKDTLHCKVTNSCFPRDSWANICIDLSSFSASCFGYTFKEIENVYISGFCKLRRIFCSQLPIEDISLPSNYKLPGYSVNLLVSPSIIEDTFSLLDATKRQADENSRVVDTKVKLIEKNSYSGKANKSSTHIHRNQRKSIGIGTTRKNTLYKLAERTESIYENIMNSLGTIRHSTPPFVHINQDPLYYDPVSKSYIS</sequence>
<proteinExistence type="predicted"/>
<evidence type="ECO:0000313" key="3">
    <source>
        <dbReference type="Proteomes" id="UP000187209"/>
    </source>
</evidence>
<dbReference type="EMBL" id="MPUH01000150">
    <property type="protein sequence ID" value="OMJ88474.1"/>
    <property type="molecule type" value="Genomic_DNA"/>
</dbReference>
<evidence type="ECO:0000259" key="1">
    <source>
        <dbReference type="Pfam" id="PF05018"/>
    </source>
</evidence>
<dbReference type="PANTHER" id="PTHR12458">
    <property type="entry name" value="ORF PROTEIN"/>
    <property type="match status" value="1"/>
</dbReference>
<protein>
    <recommendedName>
        <fullName evidence="1">CFA20 domain-containing protein</fullName>
    </recommendedName>
</protein>